<dbReference type="PANTHER" id="PTHR43611:SF3">
    <property type="entry name" value="FLAVIN MONONUCLEOTIDE HYDROLASE 1, CHLOROPLATIC"/>
    <property type="match status" value="1"/>
</dbReference>
<accession>J1HK06</accession>
<dbReference type="SFLD" id="SFLDS00003">
    <property type="entry name" value="Haloacid_Dehalogenase"/>
    <property type="match status" value="1"/>
</dbReference>
<reference evidence="2 3" key="1">
    <citation type="submission" date="2012-05" db="EMBL/GenBank/DDBJ databases">
        <authorList>
            <person name="Harkins D.M."/>
            <person name="Madupu R."/>
            <person name="Durkin A.S."/>
            <person name="Torralba M."/>
            <person name="Methe B."/>
            <person name="Sutton G.G."/>
            <person name="Nelson K.E."/>
        </authorList>
    </citation>
    <scope>NUCLEOTIDE SEQUENCE [LARGE SCALE GENOMIC DNA]</scope>
    <source>
        <strain evidence="2 3">F0489</strain>
    </source>
</reference>
<dbReference type="NCBIfam" id="TIGR01509">
    <property type="entry name" value="HAD-SF-IA-v3"/>
    <property type="match status" value="1"/>
</dbReference>
<sequence length="217" mass="23542">MTTAAPPPAPSPPPLPPLGTTPVRAVLLDADGVLQLIGTPWYQALSDGGGELFAKALLSGEGDALAGRESLRDLLDRLIVELGLTKDADELMDLWRRARPDPLAWELVRELRASDYLTVLATNQQRERREWMRTALGYDGLCDIDAYSCLLGVAKPDPDYFRAVLTMARVDADEALFVDDSAENIAAASALGLRTLHHPSDSGGRVLRRELIEALSA</sequence>
<dbReference type="eggNOG" id="COG0637">
    <property type="taxonomic scope" value="Bacteria"/>
</dbReference>
<dbReference type="SUPFAM" id="SSF56784">
    <property type="entry name" value="HAD-like"/>
    <property type="match status" value="1"/>
</dbReference>
<dbReference type="PRINTS" id="PR00413">
    <property type="entry name" value="HADHALOGNASE"/>
</dbReference>
<dbReference type="PANTHER" id="PTHR43611">
    <property type="entry name" value="ALPHA-D-GLUCOSE 1-PHOSPHATE PHOSPHATASE"/>
    <property type="match status" value="1"/>
</dbReference>
<dbReference type="AlphaFoldDB" id="J1HK06"/>
<dbReference type="Gene3D" id="3.40.50.1000">
    <property type="entry name" value="HAD superfamily/HAD-like"/>
    <property type="match status" value="1"/>
</dbReference>
<evidence type="ECO:0000256" key="1">
    <source>
        <dbReference type="SAM" id="MobiDB-lite"/>
    </source>
</evidence>
<keyword evidence="3" id="KW-1185">Reference proteome</keyword>
<dbReference type="RefSeq" id="WP_008730859.1">
    <property type="nucleotide sequence ID" value="NZ_AKFT01000069.1"/>
</dbReference>
<feature type="region of interest" description="Disordered" evidence="1">
    <location>
        <begin position="1"/>
        <end position="20"/>
    </location>
</feature>
<comment type="caution">
    <text evidence="2">The sequence shown here is derived from an EMBL/GenBank/DDBJ whole genome shotgun (WGS) entry which is preliminary data.</text>
</comment>
<dbReference type="InterPro" id="IPR023214">
    <property type="entry name" value="HAD_sf"/>
</dbReference>
<name>J1HK06_9ACTO</name>
<organism evidence="2 3">
    <name type="scientific">Actinomyces massiliensis F0489</name>
    <dbReference type="NCBI Taxonomy" id="1125718"/>
    <lineage>
        <taxon>Bacteria</taxon>
        <taxon>Bacillati</taxon>
        <taxon>Actinomycetota</taxon>
        <taxon>Actinomycetes</taxon>
        <taxon>Actinomycetales</taxon>
        <taxon>Actinomycetaceae</taxon>
        <taxon>Actinomyces</taxon>
    </lineage>
</organism>
<dbReference type="SFLD" id="SFLDG01129">
    <property type="entry name" value="C1.5:_HAD__Beta-PGM__Phosphata"/>
    <property type="match status" value="1"/>
</dbReference>
<dbReference type="EMBL" id="AKFT01000069">
    <property type="protein sequence ID" value="EJF46250.1"/>
    <property type="molecule type" value="Genomic_DNA"/>
</dbReference>
<dbReference type="GO" id="GO:0016787">
    <property type="term" value="F:hydrolase activity"/>
    <property type="evidence" value="ECO:0007669"/>
    <property type="project" value="UniProtKB-KW"/>
</dbReference>
<evidence type="ECO:0000313" key="3">
    <source>
        <dbReference type="Proteomes" id="UP000002941"/>
    </source>
</evidence>
<keyword evidence="2" id="KW-0378">Hydrolase</keyword>
<proteinExistence type="predicted"/>
<dbReference type="Proteomes" id="UP000002941">
    <property type="component" value="Unassembled WGS sequence"/>
</dbReference>
<feature type="compositionally biased region" description="Pro residues" evidence="1">
    <location>
        <begin position="1"/>
        <end position="19"/>
    </location>
</feature>
<dbReference type="InterPro" id="IPR036412">
    <property type="entry name" value="HAD-like_sf"/>
</dbReference>
<gene>
    <name evidence="2" type="ORF">HMPREF1318_2018</name>
</gene>
<evidence type="ECO:0000313" key="2">
    <source>
        <dbReference type="EMBL" id="EJF46250.1"/>
    </source>
</evidence>
<dbReference type="InterPro" id="IPR006439">
    <property type="entry name" value="HAD-SF_hydro_IA"/>
</dbReference>
<protein>
    <submittedName>
        <fullName evidence="2">Haloacid dehalogenase-like hydrolase</fullName>
    </submittedName>
</protein>
<dbReference type="Pfam" id="PF00702">
    <property type="entry name" value="Hydrolase"/>
    <property type="match status" value="1"/>
</dbReference>
<dbReference type="PATRIC" id="fig|1125718.3.peg.1038"/>